<protein>
    <submittedName>
        <fullName evidence="1">Uncharacterized protein</fullName>
    </submittedName>
</protein>
<accession>A0ACB0LS27</accession>
<proteinExistence type="predicted"/>
<gene>
    <name evidence="1" type="ORF">MILVUS5_LOCUS35418</name>
</gene>
<evidence type="ECO:0000313" key="2">
    <source>
        <dbReference type="Proteomes" id="UP001177021"/>
    </source>
</evidence>
<dbReference type="Proteomes" id="UP001177021">
    <property type="component" value="Unassembled WGS sequence"/>
</dbReference>
<organism evidence="1 2">
    <name type="scientific">Trifolium pratense</name>
    <name type="common">Red clover</name>
    <dbReference type="NCBI Taxonomy" id="57577"/>
    <lineage>
        <taxon>Eukaryota</taxon>
        <taxon>Viridiplantae</taxon>
        <taxon>Streptophyta</taxon>
        <taxon>Embryophyta</taxon>
        <taxon>Tracheophyta</taxon>
        <taxon>Spermatophyta</taxon>
        <taxon>Magnoliopsida</taxon>
        <taxon>eudicotyledons</taxon>
        <taxon>Gunneridae</taxon>
        <taxon>Pentapetalae</taxon>
        <taxon>rosids</taxon>
        <taxon>fabids</taxon>
        <taxon>Fabales</taxon>
        <taxon>Fabaceae</taxon>
        <taxon>Papilionoideae</taxon>
        <taxon>50 kb inversion clade</taxon>
        <taxon>NPAAA clade</taxon>
        <taxon>Hologalegina</taxon>
        <taxon>IRL clade</taxon>
        <taxon>Trifolieae</taxon>
        <taxon>Trifolium</taxon>
    </lineage>
</organism>
<name>A0ACB0LS27_TRIPR</name>
<dbReference type="EMBL" id="CASHSV030000615">
    <property type="protein sequence ID" value="CAJ2671620.1"/>
    <property type="molecule type" value="Genomic_DNA"/>
</dbReference>
<comment type="caution">
    <text evidence="1">The sequence shown here is derived from an EMBL/GenBank/DDBJ whole genome shotgun (WGS) entry which is preliminary data.</text>
</comment>
<keyword evidence="2" id="KW-1185">Reference proteome</keyword>
<sequence length="83" mass="9698">MMKKFRQLGLCIGGLCSDDLFVVDRHNFAGRGFLLSSCWERFSIILYCFLFILLLVIYAALCLPKMRTFGYIIGAFFFFFENQ</sequence>
<reference evidence="1" key="1">
    <citation type="submission" date="2023-10" db="EMBL/GenBank/DDBJ databases">
        <authorList>
            <person name="Rodriguez Cubillos JULIANA M."/>
            <person name="De Vega J."/>
        </authorList>
    </citation>
    <scope>NUCLEOTIDE SEQUENCE</scope>
</reference>
<evidence type="ECO:0000313" key="1">
    <source>
        <dbReference type="EMBL" id="CAJ2671620.1"/>
    </source>
</evidence>